<protein>
    <recommendedName>
        <fullName evidence="3">Porin domain-containing protein</fullName>
    </recommendedName>
</protein>
<evidence type="ECO:0000313" key="1">
    <source>
        <dbReference type="EMBL" id="KMW56859.1"/>
    </source>
</evidence>
<comment type="caution">
    <text evidence="1">The sequence shown here is derived from an EMBL/GenBank/DDBJ whole genome shotgun (WGS) entry which is preliminary data.</text>
</comment>
<dbReference type="SUPFAM" id="SSF56935">
    <property type="entry name" value="Porins"/>
    <property type="match status" value="1"/>
</dbReference>
<evidence type="ECO:0000313" key="2">
    <source>
        <dbReference type="Proteomes" id="UP000037178"/>
    </source>
</evidence>
<reference evidence="1 2" key="1">
    <citation type="submission" date="2015-06" db="EMBL/GenBank/DDBJ databases">
        <title>Draft genome sequence of an Alphaproteobacteria species associated to the Mediterranean sponge Oscarella lobularis.</title>
        <authorList>
            <person name="Jourda C."/>
            <person name="Santini S."/>
            <person name="Claverie J.-M."/>
        </authorList>
    </citation>
    <scope>NUCLEOTIDE SEQUENCE [LARGE SCALE GENOMIC DNA]</scope>
    <source>
        <strain evidence="1">IGS</strain>
    </source>
</reference>
<evidence type="ECO:0008006" key="3">
    <source>
        <dbReference type="Google" id="ProtNLM"/>
    </source>
</evidence>
<dbReference type="Proteomes" id="UP000037178">
    <property type="component" value="Unassembled WGS sequence"/>
</dbReference>
<sequence>MAALALATPVHAQSFPDWVSAEGTFALGVTDRVPGADAFLVGDGTVRLSFGRFGAELGVYGRADALDTPHETYGTLTLDIGANGRLSVGVPRPAYDAFAVSALETHFPSLGIDRTRATRSAATFGAMFADWLPVGARFTNSTGDLSYAVSAHSAENPGATVVGFGLGTRAGDWTLSGAIESVDGDVSAKAAVSRDFGAFSGGLAYFAPEAAGLSDLVEGFATYSISDQLDVTGVVQAPVDGGSVTGGVSARYSFTEATSVSLGVASDAGSDAVYSAFLGLRF</sequence>
<dbReference type="AlphaFoldDB" id="A0A0J9E4X1"/>
<proteinExistence type="predicted"/>
<gene>
    <name evidence="1" type="ORF">AIOL_001816</name>
</gene>
<dbReference type="EMBL" id="LFTY01000002">
    <property type="protein sequence ID" value="KMW56859.1"/>
    <property type="molecule type" value="Genomic_DNA"/>
</dbReference>
<name>A0A0J9E4X1_9RHOB</name>
<dbReference type="STRING" id="1675527.AIOL_001816"/>
<accession>A0A0J9E4X1</accession>
<organism evidence="1 2">
    <name type="scientific">Candidatus Rhodobacter oscarellae</name>
    <dbReference type="NCBI Taxonomy" id="1675527"/>
    <lineage>
        <taxon>Bacteria</taxon>
        <taxon>Pseudomonadati</taxon>
        <taxon>Pseudomonadota</taxon>
        <taxon>Alphaproteobacteria</taxon>
        <taxon>Rhodobacterales</taxon>
        <taxon>Rhodobacter group</taxon>
        <taxon>Rhodobacter</taxon>
    </lineage>
</organism>
<dbReference type="RefSeq" id="WP_049642677.1">
    <property type="nucleotide sequence ID" value="NZ_LFTY01000002.1"/>
</dbReference>
<keyword evidence="2" id="KW-1185">Reference proteome</keyword>
<dbReference type="PATRIC" id="fig|1675527.3.peg.1912"/>